<accession>A0A9D2EBD1</accession>
<dbReference type="AlphaFoldDB" id="A0A9D2EBD1"/>
<name>A0A9D2EBD1_9MICO</name>
<comment type="caution">
    <text evidence="1">The sequence shown here is derived from an EMBL/GenBank/DDBJ whole genome shotgun (WGS) entry which is preliminary data.</text>
</comment>
<gene>
    <name evidence="1" type="ORF">H9815_00350</name>
</gene>
<sequence>MIATSDAVAPDERPNGSPAFARVLAYGRKVARDLALTGVPEDSYAVQEARQPPRKEQFGFYAFGDDIRVPVRERRLSLGGWRVHHRLLDETIRLDEVGSQVGPATSRTVREIWLLRTGALQEAMLHTEADGVTTAQSTPLTEAVAASITDAEQWRQERSSHAGVRLIRRTAILTPSGADPELSALEEALDEVRERMNR</sequence>
<reference evidence="1" key="1">
    <citation type="journal article" date="2021" name="PeerJ">
        <title>Extensive microbial diversity within the chicken gut microbiome revealed by metagenomics and culture.</title>
        <authorList>
            <person name="Gilroy R."/>
            <person name="Ravi A."/>
            <person name="Getino M."/>
            <person name="Pursley I."/>
            <person name="Horton D.L."/>
            <person name="Alikhan N.F."/>
            <person name="Baker D."/>
            <person name="Gharbi K."/>
            <person name="Hall N."/>
            <person name="Watson M."/>
            <person name="Adriaenssens E.M."/>
            <person name="Foster-Nyarko E."/>
            <person name="Jarju S."/>
            <person name="Secka A."/>
            <person name="Antonio M."/>
            <person name="Oren A."/>
            <person name="Chaudhuri R.R."/>
            <person name="La Ragione R."/>
            <person name="Hildebrand F."/>
            <person name="Pallen M.J."/>
        </authorList>
    </citation>
    <scope>NUCLEOTIDE SEQUENCE</scope>
    <source>
        <strain evidence="1">ChiGjej4B4-7305</strain>
    </source>
</reference>
<evidence type="ECO:0000313" key="2">
    <source>
        <dbReference type="Proteomes" id="UP000824037"/>
    </source>
</evidence>
<dbReference type="Proteomes" id="UP000824037">
    <property type="component" value="Unassembled WGS sequence"/>
</dbReference>
<evidence type="ECO:0000313" key="1">
    <source>
        <dbReference type="EMBL" id="HIZ34201.1"/>
    </source>
</evidence>
<organism evidence="1 2">
    <name type="scientific">Candidatus Ruania gallistercoris</name>
    <dbReference type="NCBI Taxonomy" id="2838746"/>
    <lineage>
        <taxon>Bacteria</taxon>
        <taxon>Bacillati</taxon>
        <taxon>Actinomycetota</taxon>
        <taxon>Actinomycetes</taxon>
        <taxon>Micrococcales</taxon>
        <taxon>Ruaniaceae</taxon>
        <taxon>Ruania</taxon>
    </lineage>
</organism>
<proteinExistence type="predicted"/>
<protein>
    <submittedName>
        <fullName evidence="1">Uncharacterized protein</fullName>
    </submittedName>
</protein>
<dbReference type="EMBL" id="DXBY01000010">
    <property type="protein sequence ID" value="HIZ34201.1"/>
    <property type="molecule type" value="Genomic_DNA"/>
</dbReference>
<reference evidence="1" key="2">
    <citation type="submission" date="2021-04" db="EMBL/GenBank/DDBJ databases">
        <authorList>
            <person name="Gilroy R."/>
        </authorList>
    </citation>
    <scope>NUCLEOTIDE SEQUENCE</scope>
    <source>
        <strain evidence="1">ChiGjej4B4-7305</strain>
    </source>
</reference>